<dbReference type="AlphaFoldDB" id="A0A7G8BKS0"/>
<sequence length="548" mass="62227">MPRIRSLFYPFCLCLMFLITNLSVSAGADDPEQGSLNKQERLEWFRDQGFGLFIHWSVDSQLGVVISHSLVGASPEYTNRFFNDLPKSFDPDRFNPVDWARLAHLAGVRYVMFTTKHHSGFAMFDTRTTPFGIMNTPFHRDIAKEIFDAFRAQGIAAGVYYSPDDFWWLHQNGKTIERSVPDVQPRNNPGLMQYDQAQLQELLTHYGKIDALFLDGEAVGLRDLAWKLDPDIVVTRGAIKTPELTVPGMPLPGAWETCMTMGTAWQYQPQNEHYKSGGELIRLLIQTRAKGGNFLLNVGPKPNGELPIEEEERLREIALWMFVNSDAIYAVRPWVITNEGDIWFTKKKDNSALYAIVESDTPWPRATWREFTLHSVRATDKTEVSVLGQNDEVVEYHPEITPKSNWHQENDGLHVRVMQAQRLQDNFRWPNPAVLKITNIQPALTPPRVQTNASTPELSGQQEILEGEVLDMGDRSSLEVGFEYRPILGEDVNSRSSAWIATPAQTISKPGPFKAQVEGLDPKGAYEFRAVVRHPLLPLYGSEITMKR</sequence>
<dbReference type="InterPro" id="IPR000933">
    <property type="entry name" value="Glyco_hydro_29"/>
</dbReference>
<evidence type="ECO:0000313" key="9">
    <source>
        <dbReference type="EMBL" id="QNI33140.1"/>
    </source>
</evidence>
<dbReference type="GO" id="GO:0005764">
    <property type="term" value="C:lysosome"/>
    <property type="evidence" value="ECO:0007669"/>
    <property type="project" value="TreeGrafter"/>
</dbReference>
<name>A0A7G8BKS0_9BACT</name>
<dbReference type="PRINTS" id="PR00741">
    <property type="entry name" value="GLHYDRLASE29"/>
</dbReference>
<proteinExistence type="inferred from homology"/>
<dbReference type="InterPro" id="IPR017853">
    <property type="entry name" value="GH"/>
</dbReference>
<protein>
    <recommendedName>
        <fullName evidence="3">alpha-L-fucosidase</fullName>
        <ecNumber evidence="3">3.2.1.51</ecNumber>
    </recommendedName>
</protein>
<dbReference type="EC" id="3.2.1.51" evidence="3"/>
<keyword evidence="6" id="KW-0326">Glycosidase</keyword>
<comment type="function">
    <text evidence="1">Alpha-L-fucosidase is responsible for hydrolyzing the alpha-1,6-linked fucose joined to the reducing-end N-acetylglucosamine of the carbohydrate moieties of glycoproteins.</text>
</comment>
<dbReference type="GO" id="GO:0016139">
    <property type="term" value="P:glycoside catabolic process"/>
    <property type="evidence" value="ECO:0007669"/>
    <property type="project" value="TreeGrafter"/>
</dbReference>
<dbReference type="InterPro" id="IPR016286">
    <property type="entry name" value="FUC_metazoa-typ"/>
</dbReference>
<reference evidence="9 10" key="1">
    <citation type="submission" date="2020-08" db="EMBL/GenBank/DDBJ databases">
        <title>Edaphobacter telluris sp. nov. and Acidobacterium dinghuensis sp. nov., two acidobacteria isolated from forest soil.</title>
        <authorList>
            <person name="Fu J."/>
            <person name="Qiu L."/>
        </authorList>
    </citation>
    <scope>NUCLEOTIDE SEQUENCE [LARGE SCALE GENOMIC DNA]</scope>
    <source>
        <strain evidence="9">4Y35</strain>
    </source>
</reference>
<gene>
    <name evidence="9" type="ORF">H7849_03960</name>
</gene>
<organism evidence="9 10">
    <name type="scientific">Alloacidobacterium dinghuense</name>
    <dbReference type="NCBI Taxonomy" id="2763107"/>
    <lineage>
        <taxon>Bacteria</taxon>
        <taxon>Pseudomonadati</taxon>
        <taxon>Acidobacteriota</taxon>
        <taxon>Terriglobia</taxon>
        <taxon>Terriglobales</taxon>
        <taxon>Acidobacteriaceae</taxon>
        <taxon>Alloacidobacterium</taxon>
    </lineage>
</organism>
<dbReference type="PANTHER" id="PTHR10030">
    <property type="entry name" value="ALPHA-L-FUCOSIDASE"/>
    <property type="match status" value="1"/>
</dbReference>
<dbReference type="InterPro" id="IPR057739">
    <property type="entry name" value="Glyco_hydro_29_N"/>
</dbReference>
<dbReference type="KEGG" id="adin:H7849_03960"/>
<dbReference type="SUPFAM" id="SSF51445">
    <property type="entry name" value="(Trans)glycosidases"/>
    <property type="match status" value="1"/>
</dbReference>
<evidence type="ECO:0000256" key="2">
    <source>
        <dbReference type="ARBA" id="ARBA00007951"/>
    </source>
</evidence>
<dbReference type="PANTHER" id="PTHR10030:SF37">
    <property type="entry name" value="ALPHA-L-FUCOSIDASE-RELATED"/>
    <property type="match status" value="1"/>
</dbReference>
<evidence type="ECO:0000259" key="8">
    <source>
        <dbReference type="Pfam" id="PF01120"/>
    </source>
</evidence>
<feature type="signal peptide" evidence="7">
    <location>
        <begin position="1"/>
        <end position="28"/>
    </location>
</feature>
<evidence type="ECO:0000256" key="7">
    <source>
        <dbReference type="SAM" id="SignalP"/>
    </source>
</evidence>
<dbReference type="RefSeq" id="WP_186744318.1">
    <property type="nucleotide sequence ID" value="NZ_CP060394.1"/>
</dbReference>
<evidence type="ECO:0000256" key="5">
    <source>
        <dbReference type="ARBA" id="ARBA00022801"/>
    </source>
</evidence>
<evidence type="ECO:0000313" key="10">
    <source>
        <dbReference type="Proteomes" id="UP000515312"/>
    </source>
</evidence>
<evidence type="ECO:0000256" key="4">
    <source>
        <dbReference type="ARBA" id="ARBA00022729"/>
    </source>
</evidence>
<dbReference type="Gene3D" id="3.20.20.80">
    <property type="entry name" value="Glycosidases"/>
    <property type="match status" value="1"/>
</dbReference>
<keyword evidence="10" id="KW-1185">Reference proteome</keyword>
<evidence type="ECO:0000256" key="3">
    <source>
        <dbReference type="ARBA" id="ARBA00012662"/>
    </source>
</evidence>
<dbReference type="EMBL" id="CP060394">
    <property type="protein sequence ID" value="QNI33140.1"/>
    <property type="molecule type" value="Genomic_DNA"/>
</dbReference>
<feature type="domain" description="Glycoside hydrolase family 29 N-terminal" evidence="8">
    <location>
        <begin position="30"/>
        <end position="325"/>
    </location>
</feature>
<dbReference type="GO" id="GO:0006004">
    <property type="term" value="P:fucose metabolic process"/>
    <property type="evidence" value="ECO:0007669"/>
    <property type="project" value="InterPro"/>
</dbReference>
<keyword evidence="5" id="KW-0378">Hydrolase</keyword>
<comment type="similarity">
    <text evidence="2">Belongs to the glycosyl hydrolase 29 family.</text>
</comment>
<accession>A0A7G8BKS0</accession>
<dbReference type="InterPro" id="IPR013780">
    <property type="entry name" value="Glyco_hydro_b"/>
</dbReference>
<dbReference type="SMART" id="SM00812">
    <property type="entry name" value="Alpha_L_fucos"/>
    <property type="match status" value="1"/>
</dbReference>
<feature type="chain" id="PRO_5028912302" description="alpha-L-fucosidase" evidence="7">
    <location>
        <begin position="29"/>
        <end position="548"/>
    </location>
</feature>
<dbReference type="GO" id="GO:0004560">
    <property type="term" value="F:alpha-L-fucosidase activity"/>
    <property type="evidence" value="ECO:0007669"/>
    <property type="project" value="InterPro"/>
</dbReference>
<dbReference type="Proteomes" id="UP000515312">
    <property type="component" value="Chromosome"/>
</dbReference>
<evidence type="ECO:0000256" key="1">
    <source>
        <dbReference type="ARBA" id="ARBA00004071"/>
    </source>
</evidence>
<keyword evidence="4 7" id="KW-0732">Signal</keyword>
<dbReference type="Pfam" id="PF01120">
    <property type="entry name" value="Alpha_L_fucos"/>
    <property type="match status" value="1"/>
</dbReference>
<dbReference type="Gene3D" id="2.60.40.1180">
    <property type="entry name" value="Golgi alpha-mannosidase II"/>
    <property type="match status" value="1"/>
</dbReference>
<evidence type="ECO:0000256" key="6">
    <source>
        <dbReference type="ARBA" id="ARBA00023295"/>
    </source>
</evidence>